<dbReference type="Gene3D" id="3.40.50.1820">
    <property type="entry name" value="alpha/beta hydrolase"/>
    <property type="match status" value="1"/>
</dbReference>
<evidence type="ECO:0000313" key="2">
    <source>
        <dbReference type="Proteomes" id="UP000887568"/>
    </source>
</evidence>
<dbReference type="EnsemblMetazoa" id="XM_038212332.1">
    <property type="protein sequence ID" value="XP_038068260.1"/>
    <property type="gene ID" value="LOC119737747"/>
</dbReference>
<dbReference type="GO" id="GO:0017171">
    <property type="term" value="F:serine hydrolase activity"/>
    <property type="evidence" value="ECO:0007669"/>
    <property type="project" value="TreeGrafter"/>
</dbReference>
<dbReference type="Proteomes" id="UP000887568">
    <property type="component" value="Unplaced"/>
</dbReference>
<dbReference type="OrthoDB" id="77878at2759"/>
<dbReference type="InterPro" id="IPR008547">
    <property type="entry name" value="DUF829_TMEM53"/>
</dbReference>
<organism evidence="1 2">
    <name type="scientific">Patiria miniata</name>
    <name type="common">Bat star</name>
    <name type="synonym">Asterina miniata</name>
    <dbReference type="NCBI Taxonomy" id="46514"/>
    <lineage>
        <taxon>Eukaryota</taxon>
        <taxon>Metazoa</taxon>
        <taxon>Echinodermata</taxon>
        <taxon>Eleutherozoa</taxon>
        <taxon>Asterozoa</taxon>
        <taxon>Asteroidea</taxon>
        <taxon>Valvatacea</taxon>
        <taxon>Valvatida</taxon>
        <taxon>Asterinidae</taxon>
        <taxon>Patiria</taxon>
    </lineage>
</organism>
<protein>
    <recommendedName>
        <fullName evidence="3">Transmembrane protein 53</fullName>
    </recommendedName>
</protein>
<proteinExistence type="predicted"/>
<dbReference type="SUPFAM" id="SSF53474">
    <property type="entry name" value="alpha/beta-Hydrolases"/>
    <property type="match status" value="1"/>
</dbReference>
<dbReference type="Pfam" id="PF05705">
    <property type="entry name" value="DUF829"/>
    <property type="match status" value="1"/>
</dbReference>
<dbReference type="RefSeq" id="XP_038068260.1">
    <property type="nucleotide sequence ID" value="XM_038212332.1"/>
</dbReference>
<dbReference type="GeneID" id="119737747"/>
<accession>A0A914AVY0</accession>
<dbReference type="AlphaFoldDB" id="A0A914AVY0"/>
<dbReference type="PANTHER" id="PTHR20908">
    <property type="entry name" value="LD15586P"/>
    <property type="match status" value="1"/>
</dbReference>
<evidence type="ECO:0008006" key="3">
    <source>
        <dbReference type="Google" id="ProtNLM"/>
    </source>
</evidence>
<name>A0A914AVY0_PATMI</name>
<keyword evidence="2" id="KW-1185">Reference proteome</keyword>
<sequence length="300" mass="34592">MLAAVLQPIARRVQTKQLVSLCRSSLSTMETNKYKATIVNISPVLRLHKFKEEENAPVTLLMPWATATERALDRFRMLYAERGFNVLTAYAKPINFIWPRSSQPVAAEIVEFLRTKTGKAPIVVHAFSIGAFMYANVLTYISEHPDEFSALEPRIRGHVFDSIVFGTLKELRVGMGSLLTRRWILQQLIAMGTSVYFYLTYSNTVTIYDQLIDIFWKNPFKTSVLFYYSLIDPMCKRDSIERFIANWKEQTSQPAHYLSTPDAKHAEIFRAIPDKYKDTLFKYLDTLKLEQQSSPTHSKL</sequence>
<dbReference type="InterPro" id="IPR029058">
    <property type="entry name" value="AB_hydrolase_fold"/>
</dbReference>
<reference evidence="1" key="1">
    <citation type="submission" date="2022-11" db="UniProtKB">
        <authorList>
            <consortium name="EnsemblMetazoa"/>
        </authorList>
    </citation>
    <scope>IDENTIFICATION</scope>
</reference>
<evidence type="ECO:0000313" key="1">
    <source>
        <dbReference type="EnsemblMetazoa" id="XP_038068260.1"/>
    </source>
</evidence>
<dbReference type="PANTHER" id="PTHR20908:SF4">
    <property type="entry name" value="SI:DKEY-5I3.5"/>
    <property type="match status" value="1"/>
</dbReference>
<dbReference type="OMA" id="GVMHFLW"/>